<dbReference type="EMBL" id="UHJG01000001">
    <property type="protein sequence ID" value="SUQ00076.1"/>
    <property type="molecule type" value="Genomic_DNA"/>
</dbReference>
<dbReference type="STRING" id="29486.UGYR_13705"/>
<proteinExistence type="predicted"/>
<reference evidence="2 3" key="1">
    <citation type="submission" date="2018-06" db="EMBL/GenBank/DDBJ databases">
        <authorList>
            <consortium name="Pathogen Informatics"/>
            <person name="Doyle S."/>
        </authorList>
    </citation>
    <scope>NUCLEOTIDE SEQUENCE [LARGE SCALE GENOMIC DNA]</scope>
    <source>
        <strain evidence="2 3">NCTC10476</strain>
    </source>
</reference>
<gene>
    <name evidence="2" type="primary">prgH</name>
    <name evidence="2" type="ORF">NCTC10476_01349</name>
</gene>
<dbReference type="Gene3D" id="3.30.70.1770">
    <property type="match status" value="1"/>
</dbReference>
<keyword evidence="3" id="KW-1185">Reference proteome</keyword>
<evidence type="ECO:0000313" key="3">
    <source>
        <dbReference type="Proteomes" id="UP000255169"/>
    </source>
</evidence>
<dbReference type="Proteomes" id="UP000255169">
    <property type="component" value="Unassembled WGS sequence"/>
</dbReference>
<accession>A0A380QNS5</accession>
<dbReference type="GO" id="GO:0016020">
    <property type="term" value="C:membrane"/>
    <property type="evidence" value="ECO:0007669"/>
    <property type="project" value="InterPro"/>
</dbReference>
<name>A0A380QNS5_YERRU</name>
<feature type="transmembrane region" description="Helical" evidence="1">
    <location>
        <begin position="171"/>
        <end position="190"/>
    </location>
</feature>
<keyword evidence="1" id="KW-0472">Membrane</keyword>
<dbReference type="Pfam" id="PF09480">
    <property type="entry name" value="PrgH"/>
    <property type="match status" value="1"/>
</dbReference>
<dbReference type="Gene3D" id="2.60.200.20">
    <property type="match status" value="1"/>
</dbReference>
<dbReference type="RefSeq" id="WP_157836122.1">
    <property type="nucleotide sequence ID" value="NZ_CCYO01000015.1"/>
</dbReference>
<sequence>MTYPYATDIPKAIPETGSILMDNMSTELYIIKIAFGPMAGTELLVKPNFCQIVVAPGIEYETVTEEDSELTTYSLPTDEGEYKFTLHRQSDSEDLPGGLYAILEDSEKRHERIDIVFHTLLFADNFPILIKPVNDEWHYNSQVLPADKHNPTLIENLELSEKVRKNKLKPLPCLVIFILLIAGLFAFILASGDKDSQKIITLSELLAGSSAPLTILNSGENTSLILAKTQRDMDWVSQRLITESYSGQATTKLIHSFEKELEALVQTSTGSVLKVDLTTPCSPLVKLVRRINNQTEIETIKTTVRSKLKCANQIEIKSYDRKDILDEAINGIKSNNIPFKLINDSKKPVIIVNTDLNDKQFMSLIKFVTEFNQNWGDNYVQFSISLATDYLAGKSFLNSQSGYILLDNNHWYFKQ</sequence>
<dbReference type="AlphaFoldDB" id="A0A380QNS5"/>
<keyword evidence="1" id="KW-1133">Transmembrane helix</keyword>
<keyword evidence="1" id="KW-0812">Transmembrane</keyword>
<dbReference type="GeneID" id="66878513"/>
<evidence type="ECO:0000313" key="2">
    <source>
        <dbReference type="EMBL" id="SUQ00076.1"/>
    </source>
</evidence>
<evidence type="ECO:0000256" key="1">
    <source>
        <dbReference type="SAM" id="Phobius"/>
    </source>
</evidence>
<protein>
    <submittedName>
        <fullName evidence="2">Type III secretion system needle complex protein PrgH</fullName>
    </submittedName>
</protein>
<organism evidence="2 3">
    <name type="scientific">Yersinia ruckeri</name>
    <dbReference type="NCBI Taxonomy" id="29486"/>
    <lineage>
        <taxon>Bacteria</taxon>
        <taxon>Pseudomonadati</taxon>
        <taxon>Pseudomonadota</taxon>
        <taxon>Gammaproteobacteria</taxon>
        <taxon>Enterobacterales</taxon>
        <taxon>Yersiniaceae</taxon>
        <taxon>Yersinia</taxon>
    </lineage>
</organism>
<dbReference type="InterPro" id="IPR019029">
    <property type="entry name" value="T3SS_PrgH/EprH-like"/>
</dbReference>